<gene>
    <name evidence="2" type="ORF">HMPREF3192_00727</name>
</gene>
<dbReference type="GO" id="GO:0009691">
    <property type="term" value="P:cytokinin biosynthetic process"/>
    <property type="evidence" value="ECO:0007669"/>
    <property type="project" value="InterPro"/>
</dbReference>
<dbReference type="EMBL" id="LSCR01000011">
    <property type="protein sequence ID" value="KXB34832.1"/>
    <property type="molecule type" value="Genomic_DNA"/>
</dbReference>
<dbReference type="InterPro" id="IPR005269">
    <property type="entry name" value="LOG"/>
</dbReference>
<evidence type="ECO:0000313" key="2">
    <source>
        <dbReference type="EMBL" id="KXB34832.1"/>
    </source>
</evidence>
<organism evidence="2 3">
    <name type="scientific">Atopobium deltae</name>
    <dbReference type="NCBI Taxonomy" id="1393034"/>
    <lineage>
        <taxon>Bacteria</taxon>
        <taxon>Bacillati</taxon>
        <taxon>Actinomycetota</taxon>
        <taxon>Coriobacteriia</taxon>
        <taxon>Coriobacteriales</taxon>
        <taxon>Atopobiaceae</taxon>
        <taxon>Atopobium</taxon>
    </lineage>
</organism>
<dbReference type="GO" id="GO:0005829">
    <property type="term" value="C:cytosol"/>
    <property type="evidence" value="ECO:0007669"/>
    <property type="project" value="TreeGrafter"/>
</dbReference>
<dbReference type="InterPro" id="IPR031100">
    <property type="entry name" value="LOG_fam"/>
</dbReference>
<dbReference type="SUPFAM" id="SSF102405">
    <property type="entry name" value="MCP/YpsA-like"/>
    <property type="match status" value="1"/>
</dbReference>
<feature type="region of interest" description="Disordered" evidence="1">
    <location>
        <begin position="46"/>
        <end position="97"/>
    </location>
</feature>
<dbReference type="NCBIfam" id="TIGR00730">
    <property type="entry name" value="Rossman fold protein, TIGR00730 family"/>
    <property type="match status" value="1"/>
</dbReference>
<evidence type="ECO:0000313" key="3">
    <source>
        <dbReference type="Proteomes" id="UP000070675"/>
    </source>
</evidence>
<protein>
    <submittedName>
        <fullName evidence="2">TIGR00730 family protein</fullName>
    </submittedName>
</protein>
<dbReference type="Proteomes" id="UP000070675">
    <property type="component" value="Unassembled WGS sequence"/>
</dbReference>
<comment type="caution">
    <text evidence="2">The sequence shown here is derived from an EMBL/GenBank/DDBJ whole genome shotgun (WGS) entry which is preliminary data.</text>
</comment>
<dbReference type="PANTHER" id="PTHR43393">
    <property type="entry name" value="CYTOKININ RIBOSIDE 5'-MONOPHOSPHATE PHOSPHORIBOHYDROLASE"/>
    <property type="match status" value="1"/>
</dbReference>
<accession>A0A133XV67</accession>
<feature type="compositionally biased region" description="Low complexity" evidence="1">
    <location>
        <begin position="68"/>
        <end position="81"/>
    </location>
</feature>
<dbReference type="Pfam" id="PF03641">
    <property type="entry name" value="Lysine_decarbox"/>
    <property type="match status" value="1"/>
</dbReference>
<dbReference type="Gene3D" id="3.40.50.450">
    <property type="match status" value="1"/>
</dbReference>
<keyword evidence="3" id="KW-1185">Reference proteome</keyword>
<reference evidence="3" key="1">
    <citation type="submission" date="2016-01" db="EMBL/GenBank/DDBJ databases">
        <authorList>
            <person name="Mitreva M."/>
            <person name="Pepin K.H."/>
            <person name="Mihindukulasuriya K.A."/>
            <person name="Fulton R."/>
            <person name="Fronick C."/>
            <person name="O'Laughlin M."/>
            <person name="Miner T."/>
            <person name="Herter B."/>
            <person name="Rosa B.A."/>
            <person name="Cordes M."/>
            <person name="Tomlinson C."/>
            <person name="Wollam A."/>
            <person name="Palsikar V.B."/>
            <person name="Mardis E.R."/>
            <person name="Wilson R.K."/>
        </authorList>
    </citation>
    <scope>NUCLEOTIDE SEQUENCE [LARGE SCALE GENOMIC DNA]</scope>
    <source>
        <strain evidence="3">DNF00019</strain>
    </source>
</reference>
<dbReference type="PANTHER" id="PTHR43393:SF2">
    <property type="entry name" value="CYTOKININ RIBOSIDE 5'-MONOPHOSPHATE PHOSPHORIBOHYDROLASE"/>
    <property type="match status" value="1"/>
</dbReference>
<sequence>MIQQIRIPLYMALPKNFTQSPTINLRDSYNKPYDLTRIHTSPRSLMHFDDTNVNNTNTNPDEKTDKLATNASSSGVSNNANDLGPNLGPSYQRGPVTLRGRMIPSATSTQRFLKNQEIQGEWLQKDPWRVLRIQAEFVNGFDTLAQLGPAISVFGSARVAPNTAYYEAARAMGALIARKSYALITGGGPGIMEAANRGATQAGGVSVGLGIELPHEQGMNEWVNLGINFRYFFVRKTMFVKYSSAAIICPGGFGTLDETFELLTLIQTHKTSSRPIVLFGIDYWKGLIDWIQNTMVKQKMISSFDTSLITLTDNPEQAVEVVCPNELN</sequence>
<dbReference type="STRING" id="1393034.HMPREF3192_00727"/>
<evidence type="ECO:0000256" key="1">
    <source>
        <dbReference type="SAM" id="MobiDB-lite"/>
    </source>
</evidence>
<dbReference type="PATRIC" id="fig|1393034.3.peg.702"/>
<dbReference type="AlphaFoldDB" id="A0A133XV67"/>
<name>A0A133XV67_9ACTN</name>
<dbReference type="InterPro" id="IPR052341">
    <property type="entry name" value="LOG_family_nucleotidases"/>
</dbReference>
<proteinExistence type="predicted"/>
<dbReference type="GO" id="GO:0016787">
    <property type="term" value="F:hydrolase activity"/>
    <property type="evidence" value="ECO:0007669"/>
    <property type="project" value="InterPro"/>
</dbReference>